<evidence type="ECO:0000259" key="1">
    <source>
        <dbReference type="Pfam" id="PF13547"/>
    </source>
</evidence>
<dbReference type="Proteomes" id="UP000320653">
    <property type="component" value="Unassembled WGS sequence"/>
</dbReference>
<keyword evidence="5" id="KW-1185">Reference proteome</keyword>
<feature type="domain" description="GTA TIM-barrel-like" evidence="1">
    <location>
        <begin position="409"/>
        <end position="699"/>
    </location>
</feature>
<dbReference type="AlphaFoldDB" id="A0A561R300"/>
<feature type="domain" description="Rcc01698-like C-terminal" evidence="3">
    <location>
        <begin position="1009"/>
        <end position="1108"/>
    </location>
</feature>
<dbReference type="InterPro" id="IPR017853">
    <property type="entry name" value="GH"/>
</dbReference>
<evidence type="ECO:0000313" key="4">
    <source>
        <dbReference type="EMBL" id="TWF56995.1"/>
    </source>
</evidence>
<dbReference type="CDD" id="cd19607">
    <property type="entry name" value="GTA_TIM-barrel-like"/>
    <property type="match status" value="1"/>
</dbReference>
<dbReference type="Pfam" id="PF23666">
    <property type="entry name" value="Rcc01698_C"/>
    <property type="match status" value="1"/>
</dbReference>
<sequence>MATLLLQAAGAALGSVFGPVGAIVGRAAGALAGSVVDRALIGGSSTVTGARLATARIPGADEGTAVNRLYGTARIGGTLIWATRFEEEVTKERSGGKAGGSQVENFRYFANFAVGLCEGPIAMVRRVWADGRELDLTAIEMRVHIGGENQQPDPLIEAKQGEGQAPAYRGLAYVVFDRLPLDTFGNRIPLLQFEVLRPVGRLERQIRAVTIIPGATEHGYSTIKVTEKTGEGSKRILNRNVLTASTDWEASIDELQALCPNLERVALVVSWFGTDLRAGECRILPGVEVAARNNESSDWWVGDITRADAHLVSRRAGSPAYGGTPSDASVIQAIADLKARGLKIYLYPFLMMDVPLDNGLPDPYGGEEQAAYPWRGRITCHPGPGRPGSADKTAAARSQLQAFAAGPEGYRRLVMHYARLAADAGGVDGFIIGSELRGLTRLRDEDGVFPFVHMLTNLATDVREALGSAAKITYGADWSEYFGYHPDDGSGDVFFHLDPLWASPDIDAVGIDNYMPLSDWRDEDLAATNPDVFRSIDDAHGMLTQIDSGEGFDWYYADTFGRNGRDRLPIEDGLAGKPWVFRYKDLEGWWSHRHCDREGGAEHMVPTDWLPRMKPIWFTELGCPAVDKGANQPNVFVDPKSAESELPYYSSGHRSDSQQRRFLEAHHQWWQSEQPPEGMVDPDHIFVWTWDARPSPAFPDDLTVWSDGENWRTGHWLNGRLGTATLADTFSAILTDQGFDDFDVSSVSGDLGGYVQADVTSARALLEPLMEVFQVDAAEDGGILNFRSRLRASLAPRDISVLGDVEDESLWSETRAHDSDLAADAVLNFYNPVLDYEQASVRSRRTPSAGDRTAAYALPATLAEEAAQTAVETLPRAQRVARRSIGISISPADIAVEPGDAIRLPGLVDGTFVVERIEDGAFRRIEARHHAALPPTSVPRTTKRKSTGSSASAGFAPILHFLDLPRLSTASAENFACVAAYAKPWRRIALSSSATVEGYRQRVILDRPARIGALTADLSAGVSGRFQRGQAVEVNLLFDGLASADPLSVLGGENRIAVRAENGAWEILGFLSAEEISTGIWRLTGLLRGLAGTEDAMLAGAIAGAACVVLDDAVLPLGLLTEERGRSLNWLAESLGGATERYGPVVFAGGERAETPLSPVHLRGRRQADGSIRFSWTRRGRIDADGWEASDIPLDEPFERYRVELLDGSAVRRTVDVDASSFTYSAADEIADFGSRRSMIDLRIRQMGRAVALGIAAQATVKL</sequence>
<dbReference type="InterPro" id="IPR056490">
    <property type="entry name" value="Rcc01698_C"/>
</dbReference>
<dbReference type="OrthoDB" id="8445115at2"/>
<gene>
    <name evidence="4" type="ORF">FHW37_102635</name>
</gene>
<dbReference type="InterPro" id="IPR025195">
    <property type="entry name" value="GTA_TIM_dom"/>
</dbReference>
<organism evidence="4 5">
    <name type="scientific">Neorhizobium alkalisoli</name>
    <dbReference type="NCBI Taxonomy" id="528178"/>
    <lineage>
        <taxon>Bacteria</taxon>
        <taxon>Pseudomonadati</taxon>
        <taxon>Pseudomonadota</taxon>
        <taxon>Alphaproteobacteria</taxon>
        <taxon>Hyphomicrobiales</taxon>
        <taxon>Rhizobiaceae</taxon>
        <taxon>Rhizobium/Agrobacterium group</taxon>
        <taxon>Neorhizobium</taxon>
    </lineage>
</organism>
<name>A0A561R300_9HYPH</name>
<reference evidence="4 5" key="1">
    <citation type="submission" date="2019-06" db="EMBL/GenBank/DDBJ databases">
        <title>Sorghum-associated microbial communities from plants grown in Nebraska, USA.</title>
        <authorList>
            <person name="Schachtman D."/>
        </authorList>
    </citation>
    <scope>NUCLEOTIDE SEQUENCE [LARGE SCALE GENOMIC DNA]</scope>
    <source>
        <strain evidence="4 5">1225</strain>
    </source>
</reference>
<evidence type="ECO:0000259" key="2">
    <source>
        <dbReference type="Pfam" id="PF13550"/>
    </source>
</evidence>
<dbReference type="InterPro" id="IPR032876">
    <property type="entry name" value="J_dom"/>
</dbReference>
<dbReference type="SUPFAM" id="SSF51445">
    <property type="entry name" value="(Trans)glycosidases"/>
    <property type="match status" value="1"/>
</dbReference>
<evidence type="ECO:0000313" key="5">
    <source>
        <dbReference type="Proteomes" id="UP000320653"/>
    </source>
</evidence>
<evidence type="ECO:0000259" key="3">
    <source>
        <dbReference type="Pfam" id="PF23666"/>
    </source>
</evidence>
<feature type="domain" description="Tip attachment protein J" evidence="2">
    <location>
        <begin position="759"/>
        <end position="919"/>
    </location>
</feature>
<accession>A0A561R300</accession>
<protein>
    <submittedName>
        <fullName evidence="4">Putative tail protein</fullName>
    </submittedName>
</protein>
<dbReference type="Pfam" id="PF13547">
    <property type="entry name" value="GTA_TIM"/>
    <property type="match status" value="1"/>
</dbReference>
<dbReference type="Pfam" id="PF13550">
    <property type="entry name" value="Phage-tail_3"/>
    <property type="match status" value="1"/>
</dbReference>
<dbReference type="EMBL" id="VIWP01000002">
    <property type="protein sequence ID" value="TWF56995.1"/>
    <property type="molecule type" value="Genomic_DNA"/>
</dbReference>
<comment type="caution">
    <text evidence="4">The sequence shown here is derived from an EMBL/GenBank/DDBJ whole genome shotgun (WGS) entry which is preliminary data.</text>
</comment>
<dbReference type="RefSeq" id="WP_145635134.1">
    <property type="nucleotide sequence ID" value="NZ_VIWP01000002.1"/>
</dbReference>
<dbReference type="Gene3D" id="3.20.20.80">
    <property type="entry name" value="Glycosidases"/>
    <property type="match status" value="1"/>
</dbReference>
<proteinExistence type="predicted"/>